<gene>
    <name evidence="7" type="ORF">MFU01_81960</name>
    <name evidence="8" type="ORF">SAMN05443572_11841</name>
</gene>
<dbReference type="Pfam" id="PF13191">
    <property type="entry name" value="AAA_16"/>
    <property type="match status" value="1"/>
</dbReference>
<dbReference type="SUPFAM" id="SSF56112">
    <property type="entry name" value="Protein kinase-like (PK-like)"/>
    <property type="match status" value="1"/>
</dbReference>
<dbReference type="EMBL" id="BJXR01000075">
    <property type="protein sequence ID" value="GEN13159.1"/>
    <property type="molecule type" value="Genomic_DNA"/>
</dbReference>
<dbReference type="InterPro" id="IPR011009">
    <property type="entry name" value="Kinase-like_dom_sf"/>
</dbReference>
<feature type="binding site" evidence="5">
    <location>
        <position position="69"/>
    </location>
    <ligand>
        <name>ATP</name>
        <dbReference type="ChEBI" id="CHEBI:30616"/>
    </ligand>
</feature>
<keyword evidence="8" id="KW-0723">Serine/threonine-protein kinase</keyword>
<accession>A0A511TG56</accession>
<dbReference type="OrthoDB" id="5477268at2"/>
<evidence type="ECO:0000256" key="4">
    <source>
        <dbReference type="ARBA" id="ARBA00022840"/>
    </source>
</evidence>
<evidence type="ECO:0000256" key="2">
    <source>
        <dbReference type="ARBA" id="ARBA00022741"/>
    </source>
</evidence>
<evidence type="ECO:0000256" key="3">
    <source>
        <dbReference type="ARBA" id="ARBA00022777"/>
    </source>
</evidence>
<sequence>MRCLNCHRRLAPGAACPVHGASVPGGSLAGTLTLTDVPGVRGAAPLGRGGFSQVFTAYRDSDGREVALKVGHGPHHERFAREAAALRRVGAPIVPELLEHGVARGRPFLVMEHLHGQTLAAWMAALPGAGTASLPRIRELLRGLCSALEHMHAAGVAHRDLKPENIFLREGGALSLLDLGLARFHDLDDPDDSDALPPGVTPAGQRLGTPLYMAPEQCLDARLASTPADIYSLGVVLFELLTGAPPFVGSPEQIRHGHVSLRPPKVSERAEVPTALDDVLRACLAKSPLERFARAPDVLAAFDAACRATTALGSVASGEAVSPQQSLASGAGPRQVALLGLHTPLALDAVKAAIEPRGGLIARVRPGGYVIAFAESLTAEANVRAGALAARKLLEESEASAVLHLAELHVRVGASTLRLAGPALDSPADWWPQTWVPGETRVTEAAAARLDSSATEAVGRDTASLLESTSDPGRLRLLDSAASSASSEPPPLFGREELLEALTKEAFRSLSENVPGFSVVTADVGLGKSRVIEALAARLESNGQAQVIRLRASAPDVRSPDALLESLRASLVDGPSPLPESPRTSGVPLADARHAAARWLAEALRHRARELPRVLLLDDAHLADPTTLDALEVATLTGACAPLWVCVVARPALLGLRPHLGERSASAVRHVLPPLSPEASRALLLHLLRPAEHIPEPVLARLEQLAQGVPLSLVELAVALRTAGALRASPGGGWYIAPDALLDVSVTPLFQRLASRALDGLPDAYGGLARLCAVLGTELEVERVDAALRHLGPAEEGVGMATSLDAGAGLQRLARAGLLRPVGLGRFAFRHPLLRESIEALLPPVTRRALHAAARLATTGDSPVERHRRALHAAACGAHDEAATAFLALAEESRRAHRSVEAEQLYTRALALLPDRDSEQRARALAGRGRVRHRLQRFHEGLGDLAAARVLAEVRGDKALCVDLLLEEATARDWMEDVEGSTLCAREALERIEQLDDPRLSLRCTLARGRLHVRQGEWGPAARILDSVIEGAERAREHETLVVALTMLGSSLTFLERTEEAASRFEEALARCEAAGDALHLAATLINRVLLWLGQGDVARMEEDLRRAMGLGRELGHAQVERWSTFNLAEVLYMQGRLQEALPLARRAHELGVRFFLEHPVPVDALLLARIGVALGDWEEASRQLRWIEFHCPPASLPPTAVMRKLVELQVREAERGGGVHESPAWAALEDEARELASPDEKAELLLQAAWSAFRSRLPDEARMWLTRAEGAIASAPLWRTRWEALRDTVGRV</sequence>
<dbReference type="PANTHER" id="PTHR43289:SF6">
    <property type="entry name" value="SERINE_THREONINE-PROTEIN KINASE NEKL-3"/>
    <property type="match status" value="1"/>
</dbReference>
<evidence type="ECO:0000313" key="9">
    <source>
        <dbReference type="Proteomes" id="UP000183760"/>
    </source>
</evidence>
<keyword evidence="3 8" id="KW-0418">Kinase</keyword>
<organism evidence="7 10">
    <name type="scientific">Myxococcus fulvus</name>
    <dbReference type="NCBI Taxonomy" id="33"/>
    <lineage>
        <taxon>Bacteria</taxon>
        <taxon>Pseudomonadati</taxon>
        <taxon>Myxococcota</taxon>
        <taxon>Myxococcia</taxon>
        <taxon>Myxococcales</taxon>
        <taxon>Cystobacterineae</taxon>
        <taxon>Myxococcaceae</taxon>
        <taxon>Myxococcus</taxon>
    </lineage>
</organism>
<evidence type="ECO:0000313" key="8">
    <source>
        <dbReference type="EMBL" id="SEU42063.1"/>
    </source>
</evidence>
<dbReference type="Pfam" id="PF00069">
    <property type="entry name" value="Pkinase"/>
    <property type="match status" value="1"/>
</dbReference>
<dbReference type="SUPFAM" id="SSF52540">
    <property type="entry name" value="P-loop containing nucleoside triphosphate hydrolases"/>
    <property type="match status" value="1"/>
</dbReference>
<dbReference type="RefSeq" id="WP_074959305.1">
    <property type="nucleotide sequence ID" value="NZ_BJXR01000075.1"/>
</dbReference>
<reference evidence="8 9" key="1">
    <citation type="submission" date="2016-10" db="EMBL/GenBank/DDBJ databases">
        <authorList>
            <person name="Varghese N."/>
            <person name="Submissions S."/>
        </authorList>
    </citation>
    <scope>NUCLEOTIDE SEQUENCE [LARGE SCALE GENOMIC DNA]</scope>
    <source>
        <strain evidence="8 9">DSM 16525</strain>
    </source>
</reference>
<dbReference type="GO" id="GO:0004674">
    <property type="term" value="F:protein serine/threonine kinase activity"/>
    <property type="evidence" value="ECO:0007669"/>
    <property type="project" value="UniProtKB-KW"/>
</dbReference>
<dbReference type="SMART" id="SM00028">
    <property type="entry name" value="TPR"/>
    <property type="match status" value="5"/>
</dbReference>
<dbReference type="SUPFAM" id="SSF48452">
    <property type="entry name" value="TPR-like"/>
    <property type="match status" value="3"/>
</dbReference>
<dbReference type="STRING" id="1334629.MFUL124B02_19230"/>
<evidence type="ECO:0000256" key="1">
    <source>
        <dbReference type="ARBA" id="ARBA00022679"/>
    </source>
</evidence>
<keyword evidence="2 5" id="KW-0547">Nucleotide-binding</keyword>
<dbReference type="InterPro" id="IPR011990">
    <property type="entry name" value="TPR-like_helical_dom_sf"/>
</dbReference>
<dbReference type="InterPro" id="IPR019734">
    <property type="entry name" value="TPR_rpt"/>
</dbReference>
<evidence type="ECO:0000259" key="6">
    <source>
        <dbReference type="PROSITE" id="PS50011"/>
    </source>
</evidence>
<keyword evidence="9" id="KW-1185">Reference proteome</keyword>
<dbReference type="InterPro" id="IPR017441">
    <property type="entry name" value="Protein_kinase_ATP_BS"/>
</dbReference>
<dbReference type="Proteomes" id="UP000183760">
    <property type="component" value="Unassembled WGS sequence"/>
</dbReference>
<dbReference type="PANTHER" id="PTHR43289">
    <property type="entry name" value="MITOGEN-ACTIVATED PROTEIN KINASE KINASE KINASE 20-RELATED"/>
    <property type="match status" value="1"/>
</dbReference>
<dbReference type="InterPro" id="IPR008271">
    <property type="entry name" value="Ser/Thr_kinase_AS"/>
</dbReference>
<keyword evidence="1" id="KW-0808">Transferase</keyword>
<dbReference type="InterPro" id="IPR027417">
    <property type="entry name" value="P-loop_NTPase"/>
</dbReference>
<dbReference type="Gene3D" id="1.10.510.10">
    <property type="entry name" value="Transferase(Phosphotransferase) domain 1"/>
    <property type="match status" value="1"/>
</dbReference>
<feature type="domain" description="Protein kinase" evidence="6">
    <location>
        <begin position="40"/>
        <end position="303"/>
    </location>
</feature>
<proteinExistence type="predicted"/>
<dbReference type="CDD" id="cd14014">
    <property type="entry name" value="STKc_PknB_like"/>
    <property type="match status" value="1"/>
</dbReference>
<keyword evidence="4 5" id="KW-0067">ATP-binding</keyword>
<dbReference type="SMART" id="SM00220">
    <property type="entry name" value="S_TKc"/>
    <property type="match status" value="1"/>
</dbReference>
<evidence type="ECO:0000313" key="10">
    <source>
        <dbReference type="Proteomes" id="UP000321514"/>
    </source>
</evidence>
<protein>
    <submittedName>
        <fullName evidence="8">Serine/threonine protein kinase</fullName>
    </submittedName>
</protein>
<evidence type="ECO:0000313" key="7">
    <source>
        <dbReference type="EMBL" id="GEN13159.1"/>
    </source>
</evidence>
<reference evidence="7 10" key="2">
    <citation type="submission" date="2019-07" db="EMBL/GenBank/DDBJ databases">
        <title>Whole genome shotgun sequence of Myxococcus fulvus NBRC 100333.</title>
        <authorList>
            <person name="Hosoyama A."/>
            <person name="Uohara A."/>
            <person name="Ohji S."/>
            <person name="Ichikawa N."/>
        </authorList>
    </citation>
    <scope>NUCLEOTIDE SEQUENCE [LARGE SCALE GENOMIC DNA]</scope>
    <source>
        <strain evidence="7 10">NBRC 100333</strain>
    </source>
</reference>
<dbReference type="InterPro" id="IPR041664">
    <property type="entry name" value="AAA_16"/>
</dbReference>
<comment type="caution">
    <text evidence="7">The sequence shown here is derived from an EMBL/GenBank/DDBJ whole genome shotgun (WGS) entry which is preliminary data.</text>
</comment>
<dbReference type="InterPro" id="IPR000719">
    <property type="entry name" value="Prot_kinase_dom"/>
</dbReference>
<dbReference type="PROSITE" id="PS00107">
    <property type="entry name" value="PROTEIN_KINASE_ATP"/>
    <property type="match status" value="1"/>
</dbReference>
<dbReference type="Proteomes" id="UP000321514">
    <property type="component" value="Unassembled WGS sequence"/>
</dbReference>
<dbReference type="PROSITE" id="PS50011">
    <property type="entry name" value="PROTEIN_KINASE_DOM"/>
    <property type="match status" value="1"/>
</dbReference>
<dbReference type="PROSITE" id="PS00108">
    <property type="entry name" value="PROTEIN_KINASE_ST"/>
    <property type="match status" value="1"/>
</dbReference>
<dbReference type="GO" id="GO:0005524">
    <property type="term" value="F:ATP binding"/>
    <property type="evidence" value="ECO:0007669"/>
    <property type="project" value="UniProtKB-UniRule"/>
</dbReference>
<name>A0A511TG56_MYXFU</name>
<dbReference type="Gene3D" id="1.25.40.10">
    <property type="entry name" value="Tetratricopeptide repeat domain"/>
    <property type="match status" value="2"/>
</dbReference>
<dbReference type="EMBL" id="FOIB01000018">
    <property type="protein sequence ID" value="SEU42063.1"/>
    <property type="molecule type" value="Genomic_DNA"/>
</dbReference>
<evidence type="ECO:0000256" key="5">
    <source>
        <dbReference type="PROSITE-ProRule" id="PRU10141"/>
    </source>
</evidence>